<evidence type="ECO:0000313" key="2">
    <source>
        <dbReference type="EMBL" id="KUK99732.1"/>
    </source>
</evidence>
<reference evidence="1" key="1">
    <citation type="journal article" date="2015" name="MBio">
        <title>Genome-resolved metagenomic analysis reveals roles for candidate phyla and other microbial community members in biogeochemical transformations in oil reservoirs.</title>
        <authorList>
            <person name="Hu P."/>
            <person name="Tom L."/>
            <person name="Singh A."/>
            <person name="Thomas B.C."/>
            <person name="Baker B.J."/>
            <person name="Piceno Y.M."/>
            <person name="Andersen G.L."/>
            <person name="Banfield J.F."/>
        </authorList>
    </citation>
    <scope>NUCLEOTIDE SEQUENCE [LARGE SCALE GENOMIC DNA]</scope>
    <source>
        <strain evidence="1">62_101</strain>
        <strain evidence="2">63_41</strain>
    </source>
</reference>
<dbReference type="Proteomes" id="UP000054323">
    <property type="component" value="Unassembled WGS sequence"/>
</dbReference>
<reference evidence="3 4" key="2">
    <citation type="journal article" date="2015" name="MBio">
        <title>Genome-Resolved Metagenomic Analysis Reveals Roles for Candidate Phyla and Other Microbial Community Members in Biogeochemical Transformations in Oil Reservoirs.</title>
        <authorList>
            <person name="Hu P."/>
            <person name="Tom L."/>
            <person name="Singh A."/>
            <person name="Thomas B.C."/>
            <person name="Baker B.J."/>
            <person name="Piceno Y.M."/>
            <person name="Andersen G.L."/>
            <person name="Banfield J.F."/>
        </authorList>
    </citation>
    <scope>NUCLEOTIDE SEQUENCE [LARGE SCALE GENOMIC DNA]</scope>
</reference>
<evidence type="ECO:0000313" key="1">
    <source>
        <dbReference type="EMBL" id="KUK60965.1"/>
    </source>
</evidence>
<sequence length="27" mass="2886">MLSASGVQDIPDLVVGKRYVDKGLVIL</sequence>
<dbReference type="EMBL" id="LGHE01000233">
    <property type="protein sequence ID" value="KUK99732.1"/>
    <property type="molecule type" value="Genomic_DNA"/>
</dbReference>
<name>A0A101GM24_9EURY</name>
<feature type="non-terminal residue" evidence="1">
    <location>
        <position position="27"/>
    </location>
</feature>
<gene>
    <name evidence="1" type="ORF">XD82_1389</name>
    <name evidence="2" type="ORF">XE10_1712</name>
</gene>
<accession>A0A101GM24</accession>
<protein>
    <submittedName>
        <fullName evidence="1">Uncharacterized protein</fullName>
    </submittedName>
</protein>
<proteinExistence type="predicted"/>
<evidence type="ECO:0000313" key="3">
    <source>
        <dbReference type="Proteomes" id="UP000054323"/>
    </source>
</evidence>
<evidence type="ECO:0000313" key="4">
    <source>
        <dbReference type="Proteomes" id="UP000054598"/>
    </source>
</evidence>
<dbReference type="EMBL" id="LGGD01000184">
    <property type="protein sequence ID" value="KUK60965.1"/>
    <property type="molecule type" value="Genomic_DNA"/>
</dbReference>
<dbReference type="AlphaFoldDB" id="A0A101GM24"/>
<dbReference type="Proteomes" id="UP000054598">
    <property type="component" value="Unassembled WGS sequence"/>
</dbReference>
<comment type="caution">
    <text evidence="1">The sequence shown here is derived from an EMBL/GenBank/DDBJ whole genome shotgun (WGS) entry which is preliminary data.</text>
</comment>
<organism evidence="1 3">
    <name type="scientific">Methanoculleus marisnigri</name>
    <dbReference type="NCBI Taxonomy" id="2198"/>
    <lineage>
        <taxon>Archaea</taxon>
        <taxon>Methanobacteriati</taxon>
        <taxon>Methanobacteriota</taxon>
        <taxon>Stenosarchaea group</taxon>
        <taxon>Methanomicrobia</taxon>
        <taxon>Methanomicrobiales</taxon>
        <taxon>Methanomicrobiaceae</taxon>
        <taxon>Methanoculleus</taxon>
    </lineage>
</organism>